<accession>E1ZRN9</accession>
<dbReference type="PANTHER" id="PTHR12203">
    <property type="entry name" value="KDEL LYS-ASP-GLU-LEU CONTAINING - RELATED"/>
    <property type="match status" value="1"/>
</dbReference>
<dbReference type="RefSeq" id="XP_005843546.1">
    <property type="nucleotide sequence ID" value="XM_005843484.1"/>
</dbReference>
<dbReference type="Pfam" id="PF05686">
    <property type="entry name" value="Glyco_transf_90"/>
    <property type="match status" value="1"/>
</dbReference>
<feature type="domain" description="Glycosyl transferase CAP10" evidence="3">
    <location>
        <begin position="22"/>
        <end position="182"/>
    </location>
</feature>
<dbReference type="AlphaFoldDB" id="E1ZRN9"/>
<evidence type="ECO:0000313" key="4">
    <source>
        <dbReference type="EMBL" id="EFN51444.1"/>
    </source>
</evidence>
<dbReference type="InterPro" id="IPR051091">
    <property type="entry name" value="O-Glucosyltr/Glycosyltrsf_90"/>
</dbReference>
<name>E1ZRN9_CHLVA</name>
<reference evidence="4 5" key="1">
    <citation type="journal article" date="2010" name="Plant Cell">
        <title>The Chlorella variabilis NC64A genome reveals adaptation to photosymbiosis, coevolution with viruses, and cryptic sex.</title>
        <authorList>
            <person name="Blanc G."/>
            <person name="Duncan G."/>
            <person name="Agarkova I."/>
            <person name="Borodovsky M."/>
            <person name="Gurnon J."/>
            <person name="Kuo A."/>
            <person name="Lindquist E."/>
            <person name="Lucas S."/>
            <person name="Pangilinan J."/>
            <person name="Polle J."/>
            <person name="Salamov A."/>
            <person name="Terry A."/>
            <person name="Yamada T."/>
            <person name="Dunigan D.D."/>
            <person name="Grigoriev I.V."/>
            <person name="Claverie J.M."/>
            <person name="Van Etten J.L."/>
        </authorList>
    </citation>
    <scope>NUCLEOTIDE SEQUENCE [LARGE SCALE GENOMIC DNA]</scope>
    <source>
        <strain evidence="4 5">NC64A</strain>
    </source>
</reference>
<sequence length="192" mass="21952">MDIKLTFCVHKSCEPEITGTALSWEEQLQYKYILDADGLGSVFRSKHLLISGSLVFKIDTPIAQFWATEIRPWIHFVPVSWHDLEDDLPRKVKWAMEHDAEAQRIMLNGHRWVMTHLTDANVAWFQEQALNAIAQRQAEEFPPIPGAAKFCCNHLEGADPHYRSKCIEYAPQHMLTCDTQPNAFKIACTGTS</sequence>
<dbReference type="InterPro" id="IPR006598">
    <property type="entry name" value="CAP10"/>
</dbReference>
<dbReference type="eggNOG" id="KOG2458">
    <property type="taxonomic scope" value="Eukaryota"/>
</dbReference>
<keyword evidence="5" id="KW-1185">Reference proteome</keyword>
<dbReference type="Proteomes" id="UP000008141">
    <property type="component" value="Unassembled WGS sequence"/>
</dbReference>
<comment type="similarity">
    <text evidence="1">Belongs to the glycosyltransferase 90 family.</text>
</comment>
<proteinExistence type="inferred from homology"/>
<dbReference type="EMBL" id="GL433863">
    <property type="protein sequence ID" value="EFN51444.1"/>
    <property type="molecule type" value="Genomic_DNA"/>
</dbReference>
<gene>
    <name evidence="4" type="ORF">CHLNCDRAFT_33034</name>
</gene>
<organism evidence="5">
    <name type="scientific">Chlorella variabilis</name>
    <name type="common">Green alga</name>
    <dbReference type="NCBI Taxonomy" id="554065"/>
    <lineage>
        <taxon>Eukaryota</taxon>
        <taxon>Viridiplantae</taxon>
        <taxon>Chlorophyta</taxon>
        <taxon>core chlorophytes</taxon>
        <taxon>Trebouxiophyceae</taxon>
        <taxon>Chlorellales</taxon>
        <taxon>Chlorellaceae</taxon>
        <taxon>Chlorella clade</taxon>
        <taxon>Chlorella</taxon>
    </lineage>
</organism>
<keyword evidence="2" id="KW-0808">Transferase</keyword>
<dbReference type="PANTHER" id="PTHR12203:SF35">
    <property type="entry name" value="PROTEIN O-GLUCOSYLTRANSFERASE 1"/>
    <property type="match status" value="1"/>
</dbReference>
<dbReference type="InParanoid" id="E1ZRN9"/>
<dbReference type="GeneID" id="17350934"/>
<dbReference type="GO" id="GO:0016740">
    <property type="term" value="F:transferase activity"/>
    <property type="evidence" value="ECO:0007669"/>
    <property type="project" value="UniProtKB-KW"/>
</dbReference>
<evidence type="ECO:0000313" key="5">
    <source>
        <dbReference type="Proteomes" id="UP000008141"/>
    </source>
</evidence>
<dbReference type="KEGG" id="cvr:CHLNCDRAFT_33034"/>
<dbReference type="OrthoDB" id="523510at2759"/>
<evidence type="ECO:0000256" key="2">
    <source>
        <dbReference type="ARBA" id="ARBA00022679"/>
    </source>
</evidence>
<evidence type="ECO:0000256" key="1">
    <source>
        <dbReference type="ARBA" id="ARBA00010118"/>
    </source>
</evidence>
<evidence type="ECO:0000259" key="3">
    <source>
        <dbReference type="Pfam" id="PF05686"/>
    </source>
</evidence>
<protein>
    <recommendedName>
        <fullName evidence="3">Glycosyl transferase CAP10 domain-containing protein</fullName>
    </recommendedName>
</protein>